<dbReference type="PANTHER" id="PTHR46128">
    <property type="entry name" value="MITOCHONDRIAL GROUP I INTRON SPLICING FACTOR CCM1"/>
    <property type="match status" value="1"/>
</dbReference>
<dbReference type="InterPro" id="IPR002885">
    <property type="entry name" value="PPR_rpt"/>
</dbReference>
<feature type="repeat" description="PPR" evidence="2">
    <location>
        <begin position="677"/>
        <end position="711"/>
    </location>
</feature>
<dbReference type="STRING" id="930991.A0A0D0E920"/>
<dbReference type="OrthoDB" id="185373at2759"/>
<accession>A0A0D0E920</accession>
<gene>
    <name evidence="3" type="ORF">PAXRUDRAFT_823207</name>
</gene>
<name>A0A0D0E920_9AGAM</name>
<evidence type="ECO:0000313" key="3">
    <source>
        <dbReference type="EMBL" id="KIK99039.1"/>
    </source>
</evidence>
<dbReference type="InterPro" id="IPR050872">
    <property type="entry name" value="PPR_P_subfamily"/>
</dbReference>
<feature type="repeat" description="PPR" evidence="2">
    <location>
        <begin position="712"/>
        <end position="746"/>
    </location>
</feature>
<reference evidence="4" key="2">
    <citation type="submission" date="2015-01" db="EMBL/GenBank/DDBJ databases">
        <title>Evolutionary Origins and Diversification of the Mycorrhizal Mutualists.</title>
        <authorList>
            <consortium name="DOE Joint Genome Institute"/>
            <consortium name="Mycorrhizal Genomics Consortium"/>
            <person name="Kohler A."/>
            <person name="Kuo A."/>
            <person name="Nagy L.G."/>
            <person name="Floudas D."/>
            <person name="Copeland A."/>
            <person name="Barry K.W."/>
            <person name="Cichocki N."/>
            <person name="Veneault-Fourrey C."/>
            <person name="LaButti K."/>
            <person name="Lindquist E.A."/>
            <person name="Lipzen A."/>
            <person name="Lundell T."/>
            <person name="Morin E."/>
            <person name="Murat C."/>
            <person name="Riley R."/>
            <person name="Ohm R."/>
            <person name="Sun H."/>
            <person name="Tunlid A."/>
            <person name="Henrissat B."/>
            <person name="Grigoriev I.V."/>
            <person name="Hibbett D.S."/>
            <person name="Martin F."/>
        </authorList>
    </citation>
    <scope>NUCLEOTIDE SEQUENCE [LARGE SCALE GENOMIC DNA]</scope>
    <source>
        <strain evidence="4">Ve08.2h10</strain>
    </source>
</reference>
<organism evidence="3 4">
    <name type="scientific">Paxillus rubicundulus Ve08.2h10</name>
    <dbReference type="NCBI Taxonomy" id="930991"/>
    <lineage>
        <taxon>Eukaryota</taxon>
        <taxon>Fungi</taxon>
        <taxon>Dikarya</taxon>
        <taxon>Basidiomycota</taxon>
        <taxon>Agaricomycotina</taxon>
        <taxon>Agaricomycetes</taxon>
        <taxon>Agaricomycetidae</taxon>
        <taxon>Boletales</taxon>
        <taxon>Paxilineae</taxon>
        <taxon>Paxillaceae</taxon>
        <taxon>Paxillus</taxon>
    </lineage>
</organism>
<proteinExistence type="inferred from homology"/>
<dbReference type="HOGENOM" id="CLU_013696_0_0_1"/>
<evidence type="ECO:0000313" key="4">
    <source>
        <dbReference type="Proteomes" id="UP000054538"/>
    </source>
</evidence>
<dbReference type="InParanoid" id="A0A0D0E920"/>
<dbReference type="EMBL" id="KN824872">
    <property type="protein sequence ID" value="KIK99039.1"/>
    <property type="molecule type" value="Genomic_DNA"/>
</dbReference>
<feature type="repeat" description="PPR" evidence="2">
    <location>
        <begin position="389"/>
        <end position="423"/>
    </location>
</feature>
<dbReference type="Proteomes" id="UP000054538">
    <property type="component" value="Unassembled WGS sequence"/>
</dbReference>
<keyword evidence="4" id="KW-1185">Reference proteome</keyword>
<dbReference type="PROSITE" id="PS51375">
    <property type="entry name" value="PPR"/>
    <property type="match status" value="3"/>
</dbReference>
<dbReference type="PANTHER" id="PTHR46128:SF329">
    <property type="entry name" value="MITOCHONDRIAL GROUP I INTRON SPLICING FACTOR DMR1"/>
    <property type="match status" value="1"/>
</dbReference>
<sequence length="850" mass="95129">MLRGAGRIHSQQIKQALFTPGKLHEIVPTSRSSSHFIHSSCSSPAATVFQALAVNKDHAGYVSEGRPIVHLRQGPHVVSSNPTLPPPFTSRCHRQCGLAQHRGQYPSGVIDVIDEFARGTKEETEVMAMHIMSSPDIRQYFRQRESARRLAQFLASTSRPSRAQSVMILSHMLGCRFKPNHFESVIHQLSLKEYWSFIPPLVSLARHQCGRTTTRLLNWKMRAFIECQRFSRLDQVLEEFARDDVPPIRRTFHLLVSGHLRNRDLNSAKRGLEMMEKAGFPVGASTHALIATAYRSLGVDPQVHTLAFQALRHVDPRTSTRVLNSIVQHLLDIGDERSAADYIKHLRPVAISEEAIHKLGDTITGPDGVTSSPIHTLPNPSELPLIPPDAATFTILINYLAGQRHFHRVHKVLHQMAEANVKPDTGIVAALIRTYCLSGHDDMAVSLLAAMLGSEADARSLIASLRVKWVPRTPINVKGITLTVHVFNAILGRVMEIRGLGGARFIFRIMRSKGIQPNETTIEVFLESLHRTEHVTPCQLIRVLRSMSLATYGPTIRHLNIILRNILRREKYLAYGSGWDVTASKFSPTREYKAISPEGHILLNAETFDPSDGLARPHRSRYDSLLRPIILALSRKAVKSDRTTIAMRLKHEGIVDPTLGAAKAVFSHMIDHGMHPNRYHYTSLMDGYARAGNMRDAEHVMRSAKEAGFEPEVVMYTVLISGYGREGKPELAMRVFRSMVSAGVTPDIPAIDALAHGYFAVGAYSVARKVLLELWPQVKPFPSELQNASLQRLARAFRHSEHPRAAGKELLTQSERNLFFSKLRGVLREWKYSQRLRVPSTSSTSSQPGH</sequence>
<evidence type="ECO:0000256" key="2">
    <source>
        <dbReference type="PROSITE-ProRule" id="PRU00708"/>
    </source>
</evidence>
<comment type="similarity">
    <text evidence="1">Belongs to the PPR family. P subfamily.</text>
</comment>
<evidence type="ECO:0000256" key="1">
    <source>
        <dbReference type="ARBA" id="ARBA00007626"/>
    </source>
</evidence>
<dbReference type="Gene3D" id="1.25.40.10">
    <property type="entry name" value="Tetratricopeptide repeat domain"/>
    <property type="match status" value="3"/>
</dbReference>
<dbReference type="Pfam" id="PF13812">
    <property type="entry name" value="PPR_3"/>
    <property type="match status" value="1"/>
</dbReference>
<protein>
    <recommendedName>
        <fullName evidence="5">Pentacotripeptide-repeat region of PRORP domain-containing protein</fullName>
    </recommendedName>
</protein>
<dbReference type="AlphaFoldDB" id="A0A0D0E920"/>
<reference evidence="3 4" key="1">
    <citation type="submission" date="2014-04" db="EMBL/GenBank/DDBJ databases">
        <authorList>
            <consortium name="DOE Joint Genome Institute"/>
            <person name="Kuo A."/>
            <person name="Kohler A."/>
            <person name="Jargeat P."/>
            <person name="Nagy L.G."/>
            <person name="Floudas D."/>
            <person name="Copeland A."/>
            <person name="Barry K.W."/>
            <person name="Cichocki N."/>
            <person name="Veneault-Fourrey C."/>
            <person name="LaButti K."/>
            <person name="Lindquist E.A."/>
            <person name="Lipzen A."/>
            <person name="Lundell T."/>
            <person name="Morin E."/>
            <person name="Murat C."/>
            <person name="Sun H."/>
            <person name="Tunlid A."/>
            <person name="Henrissat B."/>
            <person name="Grigoriev I.V."/>
            <person name="Hibbett D.S."/>
            <person name="Martin F."/>
            <person name="Nordberg H.P."/>
            <person name="Cantor M.N."/>
            <person name="Hua S.X."/>
        </authorList>
    </citation>
    <scope>NUCLEOTIDE SEQUENCE [LARGE SCALE GENOMIC DNA]</scope>
    <source>
        <strain evidence="3 4">Ve08.2h10</strain>
    </source>
</reference>
<dbReference type="NCBIfam" id="TIGR00756">
    <property type="entry name" value="PPR"/>
    <property type="match status" value="3"/>
</dbReference>
<dbReference type="InterPro" id="IPR011990">
    <property type="entry name" value="TPR-like_helical_dom_sf"/>
</dbReference>
<evidence type="ECO:0008006" key="5">
    <source>
        <dbReference type="Google" id="ProtNLM"/>
    </source>
</evidence>